<dbReference type="Pfam" id="PF12152">
    <property type="entry name" value="eIF_4G1"/>
    <property type="match status" value="1"/>
</dbReference>
<sequence>MQGEPTALPLSHNGRAHTPKCWPQSTERVTEAICAPESYQCWLSRLIYSTIAPGYCNPGRQKMPRPSYSDEAIEAKKRDSREKFEAELGLRPKNVKNIEDLETTRYPSSVDPPDLELCFPIERGRFRYHRSFLLQFKDVCKEKPASLRPLDVIGFDPGAGVEYIGGRRSDKRRIGSLGMNNVSTGLGLGAGLANRSGFAMGNFQSPSTSQSRFEASNPARASGMTSAGGASVRNQRGKSRKDTRNNPAESDGWSVTSRVGVTRLPSQAGDLSQFGRISKPTGIQFGPSSVFKKKDTSNRHSSTGRAGVVNMSSALSTGAPLPVERAANSHEPSAELEASGISTGAGGRKLNLLPRVKPPEDEDSKADEKEQKREDVVPGKVAE</sequence>
<feature type="compositionally biased region" description="Basic and acidic residues" evidence="1">
    <location>
        <begin position="366"/>
        <end position="383"/>
    </location>
</feature>
<feature type="domain" description="Eukaryotic translation initiation factor 4G1 eIF4E-binding" evidence="2">
    <location>
        <begin position="93"/>
        <end position="144"/>
    </location>
</feature>
<evidence type="ECO:0000259" key="2">
    <source>
        <dbReference type="Pfam" id="PF12152"/>
    </source>
</evidence>
<feature type="compositionally biased region" description="Polar residues" evidence="1">
    <location>
        <begin position="202"/>
        <end position="214"/>
    </location>
</feature>
<protein>
    <submittedName>
        <fullName evidence="3">Eukaryotic translation initiation factor 4G, putative</fullName>
    </submittedName>
</protein>
<dbReference type="AlphaFoldDB" id="X8J533"/>
<accession>X8J533</accession>
<organism evidence="3 4">
    <name type="scientific">Rhizoctonia solani AG-3 Rhs1AP</name>
    <dbReference type="NCBI Taxonomy" id="1086054"/>
    <lineage>
        <taxon>Eukaryota</taxon>
        <taxon>Fungi</taxon>
        <taxon>Dikarya</taxon>
        <taxon>Basidiomycota</taxon>
        <taxon>Agaricomycotina</taxon>
        <taxon>Agaricomycetes</taxon>
        <taxon>Cantharellales</taxon>
        <taxon>Ceratobasidiaceae</taxon>
        <taxon>Rhizoctonia</taxon>
    </lineage>
</organism>
<keyword evidence="3" id="KW-0396">Initiation factor</keyword>
<dbReference type="EMBL" id="JATN01000322">
    <property type="protein sequence ID" value="EUC57438.1"/>
    <property type="molecule type" value="Genomic_DNA"/>
</dbReference>
<name>X8J533_9AGAM</name>
<feature type="region of interest" description="Disordered" evidence="1">
    <location>
        <begin position="201"/>
        <end position="313"/>
    </location>
</feature>
<dbReference type="SUPFAM" id="SSF101489">
    <property type="entry name" value="Eukaryotic initiation factor 4f subunit eIF4g, eIF4e-binding domain"/>
    <property type="match status" value="1"/>
</dbReference>
<proteinExistence type="predicted"/>
<reference evidence="4" key="1">
    <citation type="journal article" date="2014" name="Genome Announc.">
        <title>Draft genome sequence of the plant-pathogenic soil fungus Rhizoctonia solani anastomosis group 3 strain Rhs1AP.</title>
        <authorList>
            <person name="Cubeta M.A."/>
            <person name="Thomas E."/>
            <person name="Dean R.A."/>
            <person name="Jabaji S."/>
            <person name="Neate S.M."/>
            <person name="Tavantzis S."/>
            <person name="Toda T."/>
            <person name="Vilgalys R."/>
            <person name="Bharathan N."/>
            <person name="Fedorova-Abrams N."/>
            <person name="Pakala S.B."/>
            <person name="Pakala S.M."/>
            <person name="Zafar N."/>
            <person name="Joardar V."/>
            <person name="Losada L."/>
            <person name="Nierman W.C."/>
        </authorList>
    </citation>
    <scope>NUCLEOTIDE SEQUENCE [LARGE SCALE GENOMIC DNA]</scope>
    <source>
        <strain evidence="4">AG-3</strain>
    </source>
</reference>
<gene>
    <name evidence="3" type="ORF">RSOL_222080</name>
</gene>
<evidence type="ECO:0000313" key="4">
    <source>
        <dbReference type="Proteomes" id="UP000030108"/>
    </source>
</evidence>
<dbReference type="GO" id="GO:0003743">
    <property type="term" value="F:translation initiation factor activity"/>
    <property type="evidence" value="ECO:0007669"/>
    <property type="project" value="UniProtKB-KW"/>
</dbReference>
<evidence type="ECO:0000313" key="3">
    <source>
        <dbReference type="EMBL" id="EUC57438.1"/>
    </source>
</evidence>
<evidence type="ECO:0000256" key="1">
    <source>
        <dbReference type="SAM" id="MobiDB-lite"/>
    </source>
</evidence>
<feature type="compositionally biased region" description="Polar residues" evidence="1">
    <location>
        <begin position="245"/>
        <end position="259"/>
    </location>
</feature>
<feature type="compositionally biased region" description="Polar residues" evidence="1">
    <location>
        <begin position="299"/>
        <end position="313"/>
    </location>
</feature>
<dbReference type="Proteomes" id="UP000030108">
    <property type="component" value="Unassembled WGS sequence"/>
</dbReference>
<dbReference type="InterPro" id="IPR022745">
    <property type="entry name" value="eIF4G1_eIF4E-bd"/>
</dbReference>
<dbReference type="Gene3D" id="1.20.970.30">
    <property type="entry name" value="eIF4G, eIF4E-binding domain"/>
    <property type="match status" value="1"/>
</dbReference>
<keyword evidence="3" id="KW-0648">Protein biosynthesis</keyword>
<dbReference type="OrthoDB" id="514777at2759"/>
<dbReference type="InterPro" id="IPR036211">
    <property type="entry name" value="eIF4G_eIF4E-bd_sf"/>
</dbReference>
<comment type="caution">
    <text evidence="3">The sequence shown here is derived from an EMBL/GenBank/DDBJ whole genome shotgun (WGS) entry which is preliminary data.</text>
</comment>
<feature type="region of interest" description="Disordered" evidence="1">
    <location>
        <begin position="325"/>
        <end position="383"/>
    </location>
</feature>